<dbReference type="InterPro" id="IPR052746">
    <property type="entry name" value="MlaB_ABC_Transporter"/>
</dbReference>
<dbReference type="InterPro" id="IPR036513">
    <property type="entry name" value="STAS_dom_sf"/>
</dbReference>
<dbReference type="Pfam" id="PF13466">
    <property type="entry name" value="STAS_2"/>
    <property type="match status" value="1"/>
</dbReference>
<protein>
    <submittedName>
        <fullName evidence="4">ANTAR domain-containing protein</fullName>
    </submittedName>
</protein>
<evidence type="ECO:0000259" key="2">
    <source>
        <dbReference type="PROSITE" id="PS50801"/>
    </source>
</evidence>
<dbReference type="InterPro" id="IPR005561">
    <property type="entry name" value="ANTAR"/>
</dbReference>
<dbReference type="InterPro" id="IPR036388">
    <property type="entry name" value="WH-like_DNA-bd_sf"/>
</dbReference>
<dbReference type="Pfam" id="PF03861">
    <property type="entry name" value="ANTAR"/>
    <property type="match status" value="1"/>
</dbReference>
<keyword evidence="5" id="KW-1185">Reference proteome</keyword>
<evidence type="ECO:0000313" key="4">
    <source>
        <dbReference type="EMBL" id="MFB9733643.1"/>
    </source>
</evidence>
<dbReference type="InterPro" id="IPR002645">
    <property type="entry name" value="STAS_dom"/>
</dbReference>
<reference evidence="4 5" key="1">
    <citation type="submission" date="2024-09" db="EMBL/GenBank/DDBJ databases">
        <authorList>
            <person name="Sun Q."/>
            <person name="Mori K."/>
        </authorList>
    </citation>
    <scope>NUCLEOTIDE SEQUENCE [LARGE SCALE GENOMIC DNA]</scope>
    <source>
        <strain evidence="4 5">JCM 10918</strain>
    </source>
</reference>
<dbReference type="InterPro" id="IPR058548">
    <property type="entry name" value="MlaB-like_STAS"/>
</dbReference>
<dbReference type="Proteomes" id="UP001589703">
    <property type="component" value="Unassembled WGS sequence"/>
</dbReference>
<dbReference type="InterPro" id="IPR011006">
    <property type="entry name" value="CheY-like_superfamily"/>
</dbReference>
<proteinExistence type="predicted"/>
<gene>
    <name evidence="4" type="ORF">ACFFRO_00520</name>
</gene>
<dbReference type="SMART" id="SM01012">
    <property type="entry name" value="ANTAR"/>
    <property type="match status" value="1"/>
</dbReference>
<dbReference type="CDD" id="cd07043">
    <property type="entry name" value="STAS_anti-anti-sigma_factors"/>
    <property type="match status" value="1"/>
</dbReference>
<dbReference type="Gene3D" id="3.30.750.24">
    <property type="entry name" value="STAS domain"/>
    <property type="match status" value="1"/>
</dbReference>
<dbReference type="SUPFAM" id="SSF52172">
    <property type="entry name" value="CheY-like"/>
    <property type="match status" value="1"/>
</dbReference>
<evidence type="ECO:0000256" key="1">
    <source>
        <dbReference type="SAM" id="MobiDB-lite"/>
    </source>
</evidence>
<evidence type="ECO:0000313" key="5">
    <source>
        <dbReference type="Proteomes" id="UP001589703"/>
    </source>
</evidence>
<dbReference type="PANTHER" id="PTHR35849:SF2">
    <property type="entry name" value="BLR2341 PROTEIN"/>
    <property type="match status" value="1"/>
</dbReference>
<dbReference type="PANTHER" id="PTHR35849">
    <property type="entry name" value="BLR2341 PROTEIN"/>
    <property type="match status" value="1"/>
</dbReference>
<dbReference type="PROSITE" id="PS50801">
    <property type="entry name" value="STAS"/>
    <property type="match status" value="1"/>
</dbReference>
<dbReference type="RefSeq" id="WP_383226119.1">
    <property type="nucleotide sequence ID" value="NZ_JBHMAR010000001.1"/>
</dbReference>
<organism evidence="4 5">
    <name type="scientific">Streptomyces thermocoprophilus</name>
    <dbReference type="NCBI Taxonomy" id="78356"/>
    <lineage>
        <taxon>Bacteria</taxon>
        <taxon>Bacillati</taxon>
        <taxon>Actinomycetota</taxon>
        <taxon>Actinomycetes</taxon>
        <taxon>Kitasatosporales</taxon>
        <taxon>Streptomycetaceae</taxon>
        <taxon>Streptomyces</taxon>
    </lineage>
</organism>
<comment type="caution">
    <text evidence="4">The sequence shown here is derived from an EMBL/GenBank/DDBJ whole genome shotgun (WGS) entry which is preliminary data.</text>
</comment>
<dbReference type="PROSITE" id="PS50921">
    <property type="entry name" value="ANTAR"/>
    <property type="match status" value="1"/>
</dbReference>
<dbReference type="EMBL" id="JBHMAR010000001">
    <property type="protein sequence ID" value="MFB9733643.1"/>
    <property type="molecule type" value="Genomic_DNA"/>
</dbReference>
<accession>A0ABV5V740</accession>
<evidence type="ECO:0000259" key="3">
    <source>
        <dbReference type="PROSITE" id="PS50921"/>
    </source>
</evidence>
<feature type="compositionally biased region" description="Low complexity" evidence="1">
    <location>
        <begin position="109"/>
        <end position="127"/>
    </location>
</feature>
<dbReference type="Gene3D" id="1.10.10.10">
    <property type="entry name" value="Winged helix-like DNA-binding domain superfamily/Winged helix DNA-binding domain"/>
    <property type="match status" value="1"/>
</dbReference>
<feature type="region of interest" description="Disordered" evidence="1">
    <location>
        <begin position="232"/>
        <end position="253"/>
    </location>
</feature>
<dbReference type="SUPFAM" id="SSF52091">
    <property type="entry name" value="SpoIIaa-like"/>
    <property type="match status" value="1"/>
</dbReference>
<feature type="domain" description="STAS" evidence="2">
    <location>
        <begin position="1"/>
        <end position="91"/>
    </location>
</feature>
<feature type="domain" description="ANTAR" evidence="3">
    <location>
        <begin position="147"/>
        <end position="208"/>
    </location>
</feature>
<name>A0ABV5V740_9ACTN</name>
<feature type="region of interest" description="Disordered" evidence="1">
    <location>
        <begin position="100"/>
        <end position="144"/>
    </location>
</feature>
<sequence length="253" mass="26827">MIETRPDTDRVLVLLRGELDLDAGQELRHALRAALMRSTHGIDLDLRSVAFFDCSALNILLALRERALREGKTVTVRAAGPAAVRLLDLTGTRSLFSDAGTAPAHVDAGTEPGHAGAAPGPAHETATSDVGHETATPGLEDPDAESLEKLRVELVQLRRAMQTRPTIDLARGILMASFGLTADDAWTVLVATSQNTNTKLHHLARDLITAVRGAPLDDTVRQHLAAAVSRLDPAGRGGSAPEDATVVIDGRDD</sequence>